<dbReference type="Gene3D" id="1.10.10.10">
    <property type="entry name" value="Winged helix-like DNA-binding domain superfamily/Winged helix DNA-binding domain"/>
    <property type="match status" value="1"/>
</dbReference>
<dbReference type="EMBL" id="JARMAB010000042">
    <property type="protein sequence ID" value="MED1205869.1"/>
    <property type="molecule type" value="Genomic_DNA"/>
</dbReference>
<accession>A0ABU6MMZ3</accession>
<organism evidence="1 2">
    <name type="scientific">Heyndrickxia acidicola</name>
    <dbReference type="NCBI Taxonomy" id="209389"/>
    <lineage>
        <taxon>Bacteria</taxon>
        <taxon>Bacillati</taxon>
        <taxon>Bacillota</taxon>
        <taxon>Bacilli</taxon>
        <taxon>Bacillales</taxon>
        <taxon>Bacillaceae</taxon>
        <taxon>Heyndrickxia</taxon>
    </lineage>
</organism>
<dbReference type="Pfam" id="PF13730">
    <property type="entry name" value="HTH_36"/>
    <property type="match status" value="1"/>
</dbReference>
<sequence length="286" mass="32996">MSKVYMEQFRNLQQFSSVKEFDQHRSQVFYRIKDKLSKGALAVWNLLARRATDIPGVCWVQIDTIAESAGVSRSTVERAIRLFKKLGLIAIKETIRPKTGGDGANVYVFQKLGEGAQMTGREVPEKPCHVKDEEYISKNDTKISLDLKHNNNQLNTKRSPYIKFVPERLQQYKDLFGKLLKDLYSRVWLAAKKLKLTVEQGLMQQIGSIVMHQLMLYKKVGKQFTDDQLCILAYKIAFNQLSQRVESGEIADFNDFYNVLDKAKTRLLIKREFKAAKNEFDELGVF</sequence>
<protein>
    <submittedName>
        <fullName evidence="1">Helix-turn-helix domain-containing protein</fullName>
    </submittedName>
</protein>
<evidence type="ECO:0000313" key="1">
    <source>
        <dbReference type="EMBL" id="MED1205869.1"/>
    </source>
</evidence>
<proteinExistence type="predicted"/>
<name>A0ABU6MMZ3_9BACI</name>
<dbReference type="RefSeq" id="WP_066271573.1">
    <property type="nucleotide sequence ID" value="NZ_JARMAB010000042.1"/>
</dbReference>
<keyword evidence="2" id="KW-1185">Reference proteome</keyword>
<gene>
    <name evidence="1" type="ORF">P4T90_22810</name>
</gene>
<evidence type="ECO:0000313" key="2">
    <source>
        <dbReference type="Proteomes" id="UP001341444"/>
    </source>
</evidence>
<comment type="caution">
    <text evidence="1">The sequence shown here is derived from an EMBL/GenBank/DDBJ whole genome shotgun (WGS) entry which is preliminary data.</text>
</comment>
<reference evidence="1 2" key="1">
    <citation type="submission" date="2023-03" db="EMBL/GenBank/DDBJ databases">
        <title>Bacillus Genome Sequencing.</title>
        <authorList>
            <person name="Dunlap C."/>
        </authorList>
    </citation>
    <scope>NUCLEOTIDE SEQUENCE [LARGE SCALE GENOMIC DNA]</scope>
    <source>
        <strain evidence="1 2">B-23453</strain>
    </source>
</reference>
<dbReference type="InterPro" id="IPR036388">
    <property type="entry name" value="WH-like_DNA-bd_sf"/>
</dbReference>
<dbReference type="Proteomes" id="UP001341444">
    <property type="component" value="Unassembled WGS sequence"/>
</dbReference>